<dbReference type="PANTHER" id="PTHR33463">
    <property type="entry name" value="NB-ARC DOMAIN-CONTAINING PROTEIN-RELATED"/>
    <property type="match status" value="1"/>
</dbReference>
<dbReference type="OrthoDB" id="959306at2759"/>
<dbReference type="Pfam" id="PF00931">
    <property type="entry name" value="NB-ARC"/>
    <property type="match status" value="1"/>
</dbReference>
<evidence type="ECO:0000259" key="2">
    <source>
        <dbReference type="SMART" id="SM00382"/>
    </source>
</evidence>
<dbReference type="SUPFAM" id="SSF52540">
    <property type="entry name" value="P-loop containing nucleoside triphosphate hydrolases"/>
    <property type="match status" value="1"/>
</dbReference>
<dbReference type="PRINTS" id="PR00364">
    <property type="entry name" value="DISEASERSIST"/>
</dbReference>
<evidence type="ECO:0000313" key="4">
    <source>
        <dbReference type="Proteomes" id="UP000828251"/>
    </source>
</evidence>
<dbReference type="GO" id="GO:0006952">
    <property type="term" value="P:defense response"/>
    <property type="evidence" value="ECO:0007669"/>
    <property type="project" value="UniProtKB-KW"/>
</dbReference>
<dbReference type="FunFam" id="3.40.50.300:FF:001091">
    <property type="entry name" value="Probable disease resistance protein At1g61300"/>
    <property type="match status" value="1"/>
</dbReference>
<dbReference type="InterPro" id="IPR002182">
    <property type="entry name" value="NB-ARC"/>
</dbReference>
<dbReference type="EMBL" id="JAIQCV010000009">
    <property type="protein sequence ID" value="KAH1063320.1"/>
    <property type="molecule type" value="Genomic_DNA"/>
</dbReference>
<reference evidence="3 4" key="1">
    <citation type="journal article" date="2021" name="Plant Biotechnol. J.">
        <title>Multi-omics assisted identification of the key and species-specific regulatory components of drought-tolerant mechanisms in Gossypium stocksii.</title>
        <authorList>
            <person name="Yu D."/>
            <person name="Ke L."/>
            <person name="Zhang D."/>
            <person name="Wu Y."/>
            <person name="Sun Y."/>
            <person name="Mei J."/>
            <person name="Sun J."/>
            <person name="Sun Y."/>
        </authorList>
    </citation>
    <scope>NUCLEOTIDE SEQUENCE [LARGE SCALE GENOMIC DNA]</scope>
    <source>
        <strain evidence="4">cv. E1</strain>
        <tissue evidence="3">Leaf</tissue>
    </source>
</reference>
<dbReference type="Proteomes" id="UP000828251">
    <property type="component" value="Unassembled WGS sequence"/>
</dbReference>
<dbReference type="GO" id="GO:0043531">
    <property type="term" value="F:ADP binding"/>
    <property type="evidence" value="ECO:0007669"/>
    <property type="project" value="InterPro"/>
</dbReference>
<gene>
    <name evidence="3" type="ORF">J1N35_028307</name>
</gene>
<dbReference type="PANTHER" id="PTHR33463:SF117">
    <property type="entry name" value="CC-NBS-LRR RESISTANCE PROTEIN"/>
    <property type="match status" value="1"/>
</dbReference>
<organism evidence="3 4">
    <name type="scientific">Gossypium stocksii</name>
    <dbReference type="NCBI Taxonomy" id="47602"/>
    <lineage>
        <taxon>Eukaryota</taxon>
        <taxon>Viridiplantae</taxon>
        <taxon>Streptophyta</taxon>
        <taxon>Embryophyta</taxon>
        <taxon>Tracheophyta</taxon>
        <taxon>Spermatophyta</taxon>
        <taxon>Magnoliopsida</taxon>
        <taxon>eudicotyledons</taxon>
        <taxon>Gunneridae</taxon>
        <taxon>Pentapetalae</taxon>
        <taxon>rosids</taxon>
        <taxon>malvids</taxon>
        <taxon>Malvales</taxon>
        <taxon>Malvaceae</taxon>
        <taxon>Malvoideae</taxon>
        <taxon>Gossypium</taxon>
    </lineage>
</organism>
<keyword evidence="1" id="KW-0611">Plant defense</keyword>
<evidence type="ECO:0000256" key="1">
    <source>
        <dbReference type="ARBA" id="ARBA00022821"/>
    </source>
</evidence>
<dbReference type="Gene3D" id="3.40.50.300">
    <property type="entry name" value="P-loop containing nucleotide triphosphate hydrolases"/>
    <property type="match status" value="1"/>
</dbReference>
<comment type="caution">
    <text evidence="3">The sequence shown here is derived from an EMBL/GenBank/DDBJ whole genome shotgun (WGS) entry which is preliminary data.</text>
</comment>
<name>A0A9D3UW41_9ROSI</name>
<feature type="domain" description="AAA+ ATPase" evidence="2">
    <location>
        <begin position="70"/>
        <end position="224"/>
    </location>
</feature>
<proteinExistence type="predicted"/>
<dbReference type="InterPro" id="IPR003593">
    <property type="entry name" value="AAA+_ATPase"/>
</dbReference>
<protein>
    <recommendedName>
        <fullName evidence="2">AAA+ ATPase domain-containing protein</fullName>
    </recommendedName>
</protein>
<dbReference type="InterPro" id="IPR027417">
    <property type="entry name" value="P-loop_NTPase"/>
</dbReference>
<evidence type="ECO:0000313" key="3">
    <source>
        <dbReference type="EMBL" id="KAH1063320.1"/>
    </source>
</evidence>
<dbReference type="InterPro" id="IPR050905">
    <property type="entry name" value="Plant_NBS-LRR"/>
</dbReference>
<accession>A0A9D3UW41</accession>
<sequence length="238" mass="26547">MVSQWGWRYCLSKKLAEKTPLITKLLQTSNFAQVGYRGSLQGIEFITSTDCMDSESSKSAFDQIMEAMKAVNMIGLYGMPGVGKTTLAQEVGKHAGEQKLFDKVVMFTMSQNPNINNIQDKIADVFGLKFQASSPEGRAEELFKSMQRVNKILVIVDDLWGEFELKSIGIPFGDDHKGCKILLTTRHQQVCTKMNCQKEIQLGILSEDEAWVLFRDKAGLKDDCSTLNDVAKEVAASM</sequence>
<keyword evidence="4" id="KW-1185">Reference proteome</keyword>
<dbReference type="CDD" id="cd00009">
    <property type="entry name" value="AAA"/>
    <property type="match status" value="1"/>
</dbReference>
<dbReference type="AlphaFoldDB" id="A0A9D3UW41"/>
<dbReference type="SMART" id="SM00382">
    <property type="entry name" value="AAA"/>
    <property type="match status" value="1"/>
</dbReference>